<dbReference type="GO" id="GO:0003677">
    <property type="term" value="F:DNA binding"/>
    <property type="evidence" value="ECO:0007669"/>
    <property type="project" value="UniProtKB-KW"/>
</dbReference>
<evidence type="ECO:0000259" key="5">
    <source>
        <dbReference type="PROSITE" id="PS50931"/>
    </source>
</evidence>
<keyword evidence="3" id="KW-0238">DNA-binding</keyword>
<dbReference type="GO" id="GO:0003700">
    <property type="term" value="F:DNA-binding transcription factor activity"/>
    <property type="evidence" value="ECO:0007669"/>
    <property type="project" value="InterPro"/>
</dbReference>
<evidence type="ECO:0000256" key="3">
    <source>
        <dbReference type="ARBA" id="ARBA00023125"/>
    </source>
</evidence>
<accession>A0A2V1JRS2</accession>
<dbReference type="InterPro" id="IPR000847">
    <property type="entry name" value="LysR_HTH_N"/>
</dbReference>
<dbReference type="PROSITE" id="PS50931">
    <property type="entry name" value="HTH_LYSR"/>
    <property type="match status" value="1"/>
</dbReference>
<evidence type="ECO:0000313" key="6">
    <source>
        <dbReference type="EMBL" id="PWE85951.1"/>
    </source>
</evidence>
<dbReference type="RefSeq" id="WP_181369364.1">
    <property type="nucleotide sequence ID" value="NZ_JAQEGP010000018.1"/>
</dbReference>
<reference evidence="6 7" key="1">
    <citation type="submission" date="2014-09" db="EMBL/GenBank/DDBJ databases">
        <title>Butyrate-producing bacteria isolated from human gut.</title>
        <authorList>
            <person name="Zhang Q."/>
            <person name="Zhao L."/>
        </authorList>
    </citation>
    <scope>NUCLEOTIDE SEQUENCE [LARGE SCALE GENOMIC DNA]</scope>
    <source>
        <strain evidence="6 7">21</strain>
    </source>
</reference>
<dbReference type="PRINTS" id="PR00039">
    <property type="entry name" value="HTHLYSR"/>
</dbReference>
<keyword evidence="4" id="KW-0804">Transcription</keyword>
<dbReference type="PANTHER" id="PTHR30346">
    <property type="entry name" value="TRANSCRIPTIONAL DUAL REGULATOR HCAR-RELATED"/>
    <property type="match status" value="1"/>
</dbReference>
<dbReference type="AlphaFoldDB" id="A0A2V1JRS2"/>
<dbReference type="Gene3D" id="1.10.10.10">
    <property type="entry name" value="Winged helix-like DNA-binding domain superfamily/Winged helix DNA-binding domain"/>
    <property type="match status" value="1"/>
</dbReference>
<dbReference type="GO" id="GO:0032993">
    <property type="term" value="C:protein-DNA complex"/>
    <property type="evidence" value="ECO:0007669"/>
    <property type="project" value="TreeGrafter"/>
</dbReference>
<keyword evidence="2" id="KW-0805">Transcription regulation</keyword>
<dbReference type="InterPro" id="IPR036388">
    <property type="entry name" value="WH-like_DNA-bd_sf"/>
</dbReference>
<comment type="similarity">
    <text evidence="1">Belongs to the LysR transcriptional regulatory family.</text>
</comment>
<evidence type="ECO:0000256" key="4">
    <source>
        <dbReference type="ARBA" id="ARBA00023163"/>
    </source>
</evidence>
<gene>
    <name evidence="6" type="ORF">LG34_12815</name>
</gene>
<dbReference type="SUPFAM" id="SSF53850">
    <property type="entry name" value="Periplasmic binding protein-like II"/>
    <property type="match status" value="1"/>
</dbReference>
<comment type="caution">
    <text evidence="6">The sequence shown here is derived from an EMBL/GenBank/DDBJ whole genome shotgun (WGS) entry which is preliminary data.</text>
</comment>
<evidence type="ECO:0000256" key="1">
    <source>
        <dbReference type="ARBA" id="ARBA00009437"/>
    </source>
</evidence>
<proteinExistence type="inferred from homology"/>
<protein>
    <recommendedName>
        <fullName evidence="5">HTH lysR-type domain-containing protein</fullName>
    </recommendedName>
</protein>
<dbReference type="Pfam" id="PF00126">
    <property type="entry name" value="HTH_1"/>
    <property type="match status" value="1"/>
</dbReference>
<sequence length="339" mass="39369">MNQRQIESFLAVAETGNFTRAAERLYISQPAVSKQVLSLEDELGFSLLIREYHKDVQLTEAGKLYYDFFHKVTEEYKAVYEQAQQYQQKIRGTLRLGILTGWKIQEKLQKVLEQMKQDYPEIEIRMSFADLEPLRKEAEAGKLDLIFTIRDSIKDAEYESRPQSDCVHGQVAKVDCECPFYWVKLAEMNRVLFYADDLFEKMQKQSANRTADSVKKAEGDIFAESGDEDNRTVQDFRKITFFTVADGEYDSAELVREYMRPYGFEPKVQLVPNIEEAVARTYSGMGAMIIDEWSREMKNTSLQHIVLNSCNEAVLAWKKENKNPAFACFLQEIKKLLEK</sequence>
<dbReference type="InterPro" id="IPR036390">
    <property type="entry name" value="WH_DNA-bd_sf"/>
</dbReference>
<evidence type="ECO:0000256" key="2">
    <source>
        <dbReference type="ARBA" id="ARBA00023015"/>
    </source>
</evidence>
<feature type="domain" description="HTH lysR-type" evidence="5">
    <location>
        <begin position="1"/>
        <end position="59"/>
    </location>
</feature>
<evidence type="ECO:0000313" key="7">
    <source>
        <dbReference type="Proteomes" id="UP000245288"/>
    </source>
</evidence>
<organism evidence="6 7">
    <name type="scientific">Eubacterium ramulus</name>
    <dbReference type="NCBI Taxonomy" id="39490"/>
    <lineage>
        <taxon>Bacteria</taxon>
        <taxon>Bacillati</taxon>
        <taxon>Bacillota</taxon>
        <taxon>Clostridia</taxon>
        <taxon>Eubacteriales</taxon>
        <taxon>Eubacteriaceae</taxon>
        <taxon>Eubacterium</taxon>
    </lineage>
</organism>
<keyword evidence="7" id="KW-1185">Reference proteome</keyword>
<dbReference type="Gene3D" id="3.40.190.10">
    <property type="entry name" value="Periplasmic binding protein-like II"/>
    <property type="match status" value="1"/>
</dbReference>
<name>A0A2V1JRS2_EUBRA</name>
<dbReference type="Proteomes" id="UP000245288">
    <property type="component" value="Unassembled WGS sequence"/>
</dbReference>
<dbReference type="PANTHER" id="PTHR30346:SF28">
    <property type="entry name" value="HTH-TYPE TRANSCRIPTIONAL REGULATOR CYNR"/>
    <property type="match status" value="1"/>
</dbReference>
<dbReference type="FunFam" id="1.10.10.10:FF:000001">
    <property type="entry name" value="LysR family transcriptional regulator"/>
    <property type="match status" value="1"/>
</dbReference>
<dbReference type="EMBL" id="JRFU01000142">
    <property type="protein sequence ID" value="PWE85951.1"/>
    <property type="molecule type" value="Genomic_DNA"/>
</dbReference>
<dbReference type="SUPFAM" id="SSF46785">
    <property type="entry name" value="Winged helix' DNA-binding domain"/>
    <property type="match status" value="1"/>
</dbReference>